<dbReference type="OrthoDB" id="5572715at2759"/>
<comment type="caution">
    <text evidence="1">The sequence shown here is derived from an EMBL/GenBank/DDBJ whole genome shotgun (WGS) entry which is preliminary data.</text>
</comment>
<proteinExistence type="predicted"/>
<dbReference type="EMBL" id="JANBQF010001851">
    <property type="protein sequence ID" value="KAJ1995797.1"/>
    <property type="molecule type" value="Genomic_DNA"/>
</dbReference>
<feature type="non-terminal residue" evidence="1">
    <location>
        <position position="54"/>
    </location>
</feature>
<organism evidence="1 2">
    <name type="scientific">Coemansia thaxteri</name>
    <dbReference type="NCBI Taxonomy" id="2663907"/>
    <lineage>
        <taxon>Eukaryota</taxon>
        <taxon>Fungi</taxon>
        <taxon>Fungi incertae sedis</taxon>
        <taxon>Zoopagomycota</taxon>
        <taxon>Kickxellomycotina</taxon>
        <taxon>Kickxellomycetes</taxon>
        <taxon>Kickxellales</taxon>
        <taxon>Kickxellaceae</taxon>
        <taxon>Coemansia</taxon>
    </lineage>
</organism>
<keyword evidence="2" id="KW-1185">Reference proteome</keyword>
<reference evidence="1" key="1">
    <citation type="submission" date="2022-07" db="EMBL/GenBank/DDBJ databases">
        <title>Phylogenomic reconstructions and comparative analyses of Kickxellomycotina fungi.</title>
        <authorList>
            <person name="Reynolds N.K."/>
            <person name="Stajich J.E."/>
            <person name="Barry K."/>
            <person name="Grigoriev I.V."/>
            <person name="Crous P."/>
            <person name="Smith M.E."/>
        </authorList>
    </citation>
    <scope>NUCLEOTIDE SEQUENCE</scope>
    <source>
        <strain evidence="1">IMI 214461</strain>
    </source>
</reference>
<accession>A0A9W8BCP1</accession>
<gene>
    <name evidence="1" type="ORF">H4R26_006228</name>
</gene>
<sequence>MYGIGSDVKFEQRSLASLNHMRSKRMEFFVKLRLEVNTVSIAKRPGFSMANYTS</sequence>
<evidence type="ECO:0000313" key="1">
    <source>
        <dbReference type="EMBL" id="KAJ1995797.1"/>
    </source>
</evidence>
<dbReference type="Proteomes" id="UP001150907">
    <property type="component" value="Unassembled WGS sequence"/>
</dbReference>
<protein>
    <submittedName>
        <fullName evidence="1">Uncharacterized protein</fullName>
    </submittedName>
</protein>
<dbReference type="AlphaFoldDB" id="A0A9W8BCP1"/>
<name>A0A9W8BCP1_9FUNG</name>
<evidence type="ECO:0000313" key="2">
    <source>
        <dbReference type="Proteomes" id="UP001150907"/>
    </source>
</evidence>